<name>A0A2H3ATT2_9AGAR</name>
<organism evidence="2 3">
    <name type="scientific">Armillaria solidipes</name>
    <dbReference type="NCBI Taxonomy" id="1076256"/>
    <lineage>
        <taxon>Eukaryota</taxon>
        <taxon>Fungi</taxon>
        <taxon>Dikarya</taxon>
        <taxon>Basidiomycota</taxon>
        <taxon>Agaricomycotina</taxon>
        <taxon>Agaricomycetes</taxon>
        <taxon>Agaricomycetidae</taxon>
        <taxon>Agaricales</taxon>
        <taxon>Marasmiineae</taxon>
        <taxon>Physalacriaceae</taxon>
        <taxon>Armillaria</taxon>
    </lineage>
</organism>
<proteinExistence type="predicted"/>
<feature type="compositionally biased region" description="Polar residues" evidence="1">
    <location>
        <begin position="37"/>
        <end position="63"/>
    </location>
</feature>
<protein>
    <submittedName>
        <fullName evidence="2">Uncharacterized protein</fullName>
    </submittedName>
</protein>
<dbReference type="Proteomes" id="UP000218334">
    <property type="component" value="Unassembled WGS sequence"/>
</dbReference>
<sequence length="160" mass="18532">MHARVMMGETFRDIRELQSEQGHENYNWRNSRESPRQQRTSRMIITQVPTKQKQGGNNGNEMQAPSKCTVAPKERRRSRSSRAQAHETATRKQQHTNSRRGQGIRLNESDKKKRLKKRTTAESAWYGPNTLTGSNRMVALDTVSGAYQEFGHEMNGWWSQ</sequence>
<dbReference type="EMBL" id="KZ293491">
    <property type="protein sequence ID" value="PBK60134.1"/>
    <property type="molecule type" value="Genomic_DNA"/>
</dbReference>
<dbReference type="AlphaFoldDB" id="A0A2H3ATT2"/>
<evidence type="ECO:0000256" key="1">
    <source>
        <dbReference type="SAM" id="MobiDB-lite"/>
    </source>
</evidence>
<keyword evidence="3" id="KW-1185">Reference proteome</keyword>
<evidence type="ECO:0000313" key="2">
    <source>
        <dbReference type="EMBL" id="PBK60134.1"/>
    </source>
</evidence>
<gene>
    <name evidence="2" type="ORF">ARMSODRAFT_1069000</name>
</gene>
<feature type="region of interest" description="Disordered" evidence="1">
    <location>
        <begin position="22"/>
        <end position="123"/>
    </location>
</feature>
<reference evidence="3" key="1">
    <citation type="journal article" date="2017" name="Nat. Ecol. Evol.">
        <title>Genome expansion and lineage-specific genetic innovations in the forest pathogenic fungi Armillaria.</title>
        <authorList>
            <person name="Sipos G."/>
            <person name="Prasanna A.N."/>
            <person name="Walter M.C."/>
            <person name="O'Connor E."/>
            <person name="Balint B."/>
            <person name="Krizsan K."/>
            <person name="Kiss B."/>
            <person name="Hess J."/>
            <person name="Varga T."/>
            <person name="Slot J."/>
            <person name="Riley R."/>
            <person name="Boka B."/>
            <person name="Rigling D."/>
            <person name="Barry K."/>
            <person name="Lee J."/>
            <person name="Mihaltcheva S."/>
            <person name="LaButti K."/>
            <person name="Lipzen A."/>
            <person name="Waldron R."/>
            <person name="Moloney N.M."/>
            <person name="Sperisen C."/>
            <person name="Kredics L."/>
            <person name="Vagvoelgyi C."/>
            <person name="Patrignani A."/>
            <person name="Fitzpatrick D."/>
            <person name="Nagy I."/>
            <person name="Doyle S."/>
            <person name="Anderson J.B."/>
            <person name="Grigoriev I.V."/>
            <person name="Gueldener U."/>
            <person name="Muensterkoetter M."/>
            <person name="Nagy L.G."/>
        </authorList>
    </citation>
    <scope>NUCLEOTIDE SEQUENCE [LARGE SCALE GENOMIC DNA]</scope>
    <source>
        <strain evidence="3">28-4</strain>
    </source>
</reference>
<accession>A0A2H3ATT2</accession>
<evidence type="ECO:0000313" key="3">
    <source>
        <dbReference type="Proteomes" id="UP000218334"/>
    </source>
</evidence>